<proteinExistence type="inferred from homology"/>
<dbReference type="STRING" id="1801774.A3A05_00690"/>
<dbReference type="InterPro" id="IPR011067">
    <property type="entry name" value="Plasmid_toxin/cell-grow_inhib"/>
</dbReference>
<dbReference type="Proteomes" id="UP000176187">
    <property type="component" value="Unassembled WGS sequence"/>
</dbReference>
<evidence type="ECO:0000256" key="1">
    <source>
        <dbReference type="PIRNR" id="PIRNR033490"/>
    </source>
</evidence>
<name>A0A1F6WVS9_9BACT</name>
<dbReference type="GO" id="GO:0016787">
    <property type="term" value="F:hydrolase activity"/>
    <property type="evidence" value="ECO:0007669"/>
    <property type="project" value="UniProtKB-KW"/>
</dbReference>
<organism evidence="2 3">
    <name type="scientific">Candidatus Nomurabacteria bacterium RIFCSPLOWO2_01_FULL_41_12</name>
    <dbReference type="NCBI Taxonomy" id="1801774"/>
    <lineage>
        <taxon>Bacteria</taxon>
        <taxon>Candidatus Nomuraibacteriota</taxon>
    </lineage>
</organism>
<protein>
    <recommendedName>
        <fullName evidence="1">mRNA interferase</fullName>
        <ecNumber evidence="1">3.1.-.-</ecNumber>
    </recommendedName>
</protein>
<accession>A0A1F6WVS9</accession>
<reference evidence="2 3" key="1">
    <citation type="journal article" date="2016" name="Nat. Commun.">
        <title>Thousands of microbial genomes shed light on interconnected biogeochemical processes in an aquifer system.</title>
        <authorList>
            <person name="Anantharaman K."/>
            <person name="Brown C.T."/>
            <person name="Hug L.A."/>
            <person name="Sharon I."/>
            <person name="Castelle C.J."/>
            <person name="Probst A.J."/>
            <person name="Thomas B.C."/>
            <person name="Singh A."/>
            <person name="Wilkins M.J."/>
            <person name="Karaoz U."/>
            <person name="Brodie E.L."/>
            <person name="Williams K.H."/>
            <person name="Hubbard S.S."/>
            <person name="Banfield J.F."/>
        </authorList>
    </citation>
    <scope>NUCLEOTIDE SEQUENCE [LARGE SCALE GENOMIC DNA]</scope>
</reference>
<dbReference type="Pfam" id="PF02452">
    <property type="entry name" value="PemK_toxin"/>
    <property type="match status" value="1"/>
</dbReference>
<keyword evidence="1" id="KW-0378">Hydrolase</keyword>
<dbReference type="SUPFAM" id="SSF50118">
    <property type="entry name" value="Cell growth inhibitor/plasmid maintenance toxic component"/>
    <property type="match status" value="1"/>
</dbReference>
<dbReference type="PIRSF" id="PIRSF033490">
    <property type="entry name" value="MazF"/>
    <property type="match status" value="1"/>
</dbReference>
<dbReference type="EC" id="3.1.-.-" evidence="1"/>
<dbReference type="GO" id="GO:0003677">
    <property type="term" value="F:DNA binding"/>
    <property type="evidence" value="ECO:0007669"/>
    <property type="project" value="InterPro"/>
</dbReference>
<dbReference type="PANTHER" id="PTHR33988:SF3">
    <property type="entry name" value="ENDORIBONUCLEASE TOXIN CHPB-RELATED"/>
    <property type="match status" value="1"/>
</dbReference>
<evidence type="ECO:0000313" key="3">
    <source>
        <dbReference type="Proteomes" id="UP000176187"/>
    </source>
</evidence>
<dbReference type="Gene3D" id="2.30.30.110">
    <property type="match status" value="1"/>
</dbReference>
<dbReference type="AlphaFoldDB" id="A0A1F6WVS9"/>
<dbReference type="InterPro" id="IPR003477">
    <property type="entry name" value="PemK-like"/>
</dbReference>
<sequence length="116" mass="13149">MVKDFLIPERGDIVWIDFSPTKGHEQSGLRPAVVVSTGEYNSFTGLVIVCPVTSKHKDYFFKVVIEKSQGGLQRKSFVLSDQIRSFDIKERVKKTTSKVSEREINEILARAATLFK</sequence>
<keyword evidence="1" id="KW-0255">Endonuclease</keyword>
<keyword evidence="1" id="KW-0540">Nuclease</keyword>
<comment type="function">
    <text evidence="1">Toxic component of a type II toxin-antitoxin (TA) system.</text>
</comment>
<evidence type="ECO:0000313" key="2">
    <source>
        <dbReference type="EMBL" id="OGI85865.1"/>
    </source>
</evidence>
<dbReference type="GO" id="GO:0004521">
    <property type="term" value="F:RNA endonuclease activity"/>
    <property type="evidence" value="ECO:0007669"/>
    <property type="project" value="TreeGrafter"/>
</dbReference>
<dbReference type="GO" id="GO:0016075">
    <property type="term" value="P:rRNA catabolic process"/>
    <property type="evidence" value="ECO:0007669"/>
    <property type="project" value="TreeGrafter"/>
</dbReference>
<comment type="similarity">
    <text evidence="1">Belongs to the PemK/MazF family.</text>
</comment>
<dbReference type="GO" id="GO:0006402">
    <property type="term" value="P:mRNA catabolic process"/>
    <property type="evidence" value="ECO:0007669"/>
    <property type="project" value="TreeGrafter"/>
</dbReference>
<comment type="caution">
    <text evidence="2">The sequence shown here is derived from an EMBL/GenBank/DDBJ whole genome shotgun (WGS) entry which is preliminary data.</text>
</comment>
<dbReference type="PANTHER" id="PTHR33988">
    <property type="entry name" value="ENDORIBONUCLEASE MAZF-RELATED"/>
    <property type="match status" value="1"/>
</dbReference>
<dbReference type="EMBL" id="MFUY01000020">
    <property type="protein sequence ID" value="OGI85865.1"/>
    <property type="molecule type" value="Genomic_DNA"/>
</dbReference>
<gene>
    <name evidence="2" type="ORF">A3A05_00690</name>
</gene>